<evidence type="ECO:0000313" key="2">
    <source>
        <dbReference type="EMBL" id="CAA0825578.1"/>
    </source>
</evidence>
<dbReference type="Pfam" id="PF25597">
    <property type="entry name" value="SH3_retrovirus"/>
    <property type="match status" value="1"/>
</dbReference>
<proteinExistence type="predicted"/>
<gene>
    <name evidence="2" type="ORF">SHERM_22353</name>
</gene>
<keyword evidence="3" id="KW-1185">Reference proteome</keyword>
<dbReference type="InterPro" id="IPR057670">
    <property type="entry name" value="SH3_retrovirus"/>
</dbReference>
<evidence type="ECO:0000259" key="1">
    <source>
        <dbReference type="Pfam" id="PF25597"/>
    </source>
</evidence>
<feature type="domain" description="Retroviral polymerase SH3-like" evidence="1">
    <location>
        <begin position="2"/>
        <end position="39"/>
    </location>
</feature>
<reference evidence="2" key="1">
    <citation type="submission" date="2019-12" db="EMBL/GenBank/DDBJ databases">
        <authorList>
            <person name="Scholes J."/>
        </authorList>
    </citation>
    <scope>NUCLEOTIDE SEQUENCE</scope>
</reference>
<accession>A0A9N7REC7</accession>
<dbReference type="EMBL" id="CACSLK010026072">
    <property type="protein sequence ID" value="CAA0825578.1"/>
    <property type="molecule type" value="Genomic_DNA"/>
</dbReference>
<evidence type="ECO:0000313" key="3">
    <source>
        <dbReference type="Proteomes" id="UP001153555"/>
    </source>
</evidence>
<organism evidence="2 3">
    <name type="scientific">Striga hermonthica</name>
    <name type="common">Purple witchweed</name>
    <name type="synonym">Buchnera hermonthica</name>
    <dbReference type="NCBI Taxonomy" id="68872"/>
    <lineage>
        <taxon>Eukaryota</taxon>
        <taxon>Viridiplantae</taxon>
        <taxon>Streptophyta</taxon>
        <taxon>Embryophyta</taxon>
        <taxon>Tracheophyta</taxon>
        <taxon>Spermatophyta</taxon>
        <taxon>Magnoliopsida</taxon>
        <taxon>eudicotyledons</taxon>
        <taxon>Gunneridae</taxon>
        <taxon>Pentapetalae</taxon>
        <taxon>asterids</taxon>
        <taxon>lamiids</taxon>
        <taxon>Lamiales</taxon>
        <taxon>Orobanchaceae</taxon>
        <taxon>Buchnereae</taxon>
        <taxon>Striga</taxon>
    </lineage>
</organism>
<protein>
    <submittedName>
        <fullName evidence="2">Uncharacterized mitochondrial protein AtMg00820</fullName>
    </submittedName>
</protein>
<dbReference type="AlphaFoldDB" id="A0A9N7REC7"/>
<dbReference type="OrthoDB" id="6776856at2759"/>
<name>A0A9N7REC7_STRHE</name>
<sequence length="345" mass="39393">MKYVFLGYPDGVKGYRLWLRSVPGFKVVISRDVVFNESEMPCLIASLPAPLPDESENAPNAVEQLSGLSEFDNFENMHAETETERAVFDNRHAEIAENEPVNAETENQQSENFENVDVHDEYVENVPENDVDLLDYQLARDRTRRERKKPSKFDDFHMTSYAFGVFESIDNCEPKCYDEALKSVNSLQWMNAMREEINSLHVNHTWSLVPKPDNCSLVDCRWLYKVVYYVFAVCFDTCSNFVKVQVSSLGDDESPPAPQATDFTRIKVVKYKDRLDEGVQQIHESFSAYATGGRFASSSLSNQSLTSPSIRDLLSVRFLSPAVGATVTIRSWEWKRCALLNYLDP</sequence>
<dbReference type="Proteomes" id="UP001153555">
    <property type="component" value="Unassembled WGS sequence"/>
</dbReference>
<comment type="caution">
    <text evidence="2">The sequence shown here is derived from an EMBL/GenBank/DDBJ whole genome shotgun (WGS) entry which is preliminary data.</text>
</comment>